<dbReference type="EMBL" id="CP026604">
    <property type="protein sequence ID" value="AWB66279.1"/>
    <property type="molecule type" value="Genomic_DNA"/>
</dbReference>
<dbReference type="PANTHER" id="PTHR34606:SF4">
    <property type="entry name" value="OUTER MEMBRANE LIPOPROTEIN DOLP"/>
    <property type="match status" value="1"/>
</dbReference>
<dbReference type="RefSeq" id="WP_108602350.1">
    <property type="nucleotide sequence ID" value="NZ_CP026604.1"/>
</dbReference>
<dbReference type="PROSITE" id="PS51257">
    <property type="entry name" value="PROKAR_LIPOPROTEIN"/>
    <property type="match status" value="1"/>
</dbReference>
<dbReference type="OrthoDB" id="9783990at2"/>
<evidence type="ECO:0000256" key="2">
    <source>
        <dbReference type="SAM" id="SignalP"/>
    </source>
</evidence>
<dbReference type="PANTHER" id="PTHR34606">
    <property type="entry name" value="BON DOMAIN-CONTAINING PROTEIN"/>
    <property type="match status" value="1"/>
</dbReference>
<dbReference type="SMART" id="SM00749">
    <property type="entry name" value="BON"/>
    <property type="match status" value="1"/>
</dbReference>
<dbReference type="InterPro" id="IPR014004">
    <property type="entry name" value="Transpt-assoc_nodulatn_dom_bac"/>
</dbReference>
<keyword evidence="1 2" id="KW-0732">Signal</keyword>
<evidence type="ECO:0000313" key="5">
    <source>
        <dbReference type="Proteomes" id="UP000244441"/>
    </source>
</evidence>
<keyword evidence="5" id="KW-1185">Reference proteome</keyword>
<organism evidence="4 5">
    <name type="scientific">Saccharobesus litoralis</name>
    <dbReference type="NCBI Taxonomy" id="2172099"/>
    <lineage>
        <taxon>Bacteria</taxon>
        <taxon>Pseudomonadati</taxon>
        <taxon>Pseudomonadota</taxon>
        <taxon>Gammaproteobacteria</taxon>
        <taxon>Alteromonadales</taxon>
        <taxon>Alteromonadaceae</taxon>
        <taxon>Saccharobesus</taxon>
    </lineage>
</organism>
<dbReference type="InterPro" id="IPR007055">
    <property type="entry name" value="BON_dom"/>
</dbReference>
<dbReference type="KEGG" id="cate:C2869_07470"/>
<protein>
    <submittedName>
        <fullName evidence="4">BON domain-containing protein</fullName>
    </submittedName>
</protein>
<dbReference type="InterPro" id="IPR051686">
    <property type="entry name" value="Lipoprotein_DolP"/>
</dbReference>
<dbReference type="PROSITE" id="PS50914">
    <property type="entry name" value="BON"/>
    <property type="match status" value="1"/>
</dbReference>
<accession>A0A2S0VQ01</accession>
<evidence type="ECO:0000256" key="1">
    <source>
        <dbReference type="ARBA" id="ARBA00022729"/>
    </source>
</evidence>
<evidence type="ECO:0000259" key="3">
    <source>
        <dbReference type="PROSITE" id="PS50914"/>
    </source>
</evidence>
<name>A0A2S0VQ01_9ALTE</name>
<dbReference type="Proteomes" id="UP000244441">
    <property type="component" value="Chromosome"/>
</dbReference>
<feature type="chain" id="PRO_5015601987" evidence="2">
    <location>
        <begin position="20"/>
        <end position="191"/>
    </location>
</feature>
<feature type="domain" description="BON" evidence="3">
    <location>
        <begin position="122"/>
        <end position="191"/>
    </location>
</feature>
<feature type="signal peptide" evidence="2">
    <location>
        <begin position="1"/>
        <end position="19"/>
    </location>
</feature>
<gene>
    <name evidence="4" type="ORF">C2869_07470</name>
</gene>
<proteinExistence type="predicted"/>
<sequence length="191" mass="21068">MKKSLLVILSLCFLLQGCAALVVAGAAGAVSTAHDRRSLGAQIEDSEIEFKLNNALGESPELYKIVNVAFISFNRNVLIVGQAPSRHLSLQVEQLVHNNRNVRNVFNQIRIGKPVGLEVHADDAWISTKVKKQLLTAEKLDGSHVKVYTENNEVFLMGLVNDSEAQQAIEVARNVRGVIKVIDVFERVKTQ</sequence>
<reference evidence="4 5" key="1">
    <citation type="submission" date="2018-01" db="EMBL/GenBank/DDBJ databases">
        <title>Genome sequence of a Cantenovulum-like bacteria.</title>
        <authorList>
            <person name="Tan W.R."/>
            <person name="Lau N.-S."/>
            <person name="Go F."/>
            <person name="Amirul A.-A.A."/>
        </authorList>
    </citation>
    <scope>NUCLEOTIDE SEQUENCE [LARGE SCALE GENOMIC DNA]</scope>
    <source>
        <strain evidence="4 5">CCB-QB4</strain>
    </source>
</reference>
<dbReference type="AlphaFoldDB" id="A0A2S0VQ01"/>
<dbReference type="Pfam" id="PF04972">
    <property type="entry name" value="BON"/>
    <property type="match status" value="2"/>
</dbReference>
<evidence type="ECO:0000313" key="4">
    <source>
        <dbReference type="EMBL" id="AWB66279.1"/>
    </source>
</evidence>